<reference evidence="1" key="1">
    <citation type="submission" date="2019-04" db="EMBL/GenBank/DDBJ databases">
        <title>Genome assembly of Zosterops borbonicus 15179.</title>
        <authorList>
            <person name="Leroy T."/>
            <person name="Anselmetti Y."/>
            <person name="Tilak M.-K."/>
            <person name="Nabholz B."/>
        </authorList>
    </citation>
    <scope>NUCLEOTIDE SEQUENCE</scope>
    <source>
        <strain evidence="1">HGM_15179</strain>
        <tissue evidence="1">Muscle</tissue>
    </source>
</reference>
<keyword evidence="2" id="KW-1185">Reference proteome</keyword>
<accession>A0A8K1GRX9</accession>
<gene>
    <name evidence="1" type="ORF">HGM15179_004142</name>
</gene>
<evidence type="ECO:0000313" key="2">
    <source>
        <dbReference type="Proteomes" id="UP000796761"/>
    </source>
</evidence>
<sequence>MQEKSMSSSPTEEEGVAKTTCDELIAAPSPCPLASLVGRALVSIRNKEDVTCPGLSGHSEKYSFGRHSASLLVLLDPASPYPGQKGIAASQS</sequence>
<protein>
    <submittedName>
        <fullName evidence="1">Uncharacterized protein</fullName>
    </submittedName>
</protein>
<proteinExistence type="predicted"/>
<name>A0A8K1GRX9_9PASS</name>
<dbReference type="AlphaFoldDB" id="A0A8K1GRX9"/>
<dbReference type="Proteomes" id="UP000796761">
    <property type="component" value="Unassembled WGS sequence"/>
</dbReference>
<comment type="caution">
    <text evidence="1">The sequence shown here is derived from an EMBL/GenBank/DDBJ whole genome shotgun (WGS) entry which is preliminary data.</text>
</comment>
<dbReference type="EMBL" id="SWJQ01000085">
    <property type="protein sequence ID" value="TRZ22942.1"/>
    <property type="molecule type" value="Genomic_DNA"/>
</dbReference>
<organism evidence="1 2">
    <name type="scientific">Zosterops borbonicus</name>
    <dbReference type="NCBI Taxonomy" id="364589"/>
    <lineage>
        <taxon>Eukaryota</taxon>
        <taxon>Metazoa</taxon>
        <taxon>Chordata</taxon>
        <taxon>Craniata</taxon>
        <taxon>Vertebrata</taxon>
        <taxon>Euteleostomi</taxon>
        <taxon>Archelosauria</taxon>
        <taxon>Archosauria</taxon>
        <taxon>Dinosauria</taxon>
        <taxon>Saurischia</taxon>
        <taxon>Theropoda</taxon>
        <taxon>Coelurosauria</taxon>
        <taxon>Aves</taxon>
        <taxon>Neognathae</taxon>
        <taxon>Neoaves</taxon>
        <taxon>Telluraves</taxon>
        <taxon>Australaves</taxon>
        <taxon>Passeriformes</taxon>
        <taxon>Sylvioidea</taxon>
        <taxon>Zosteropidae</taxon>
        <taxon>Zosterops</taxon>
    </lineage>
</organism>
<evidence type="ECO:0000313" key="1">
    <source>
        <dbReference type="EMBL" id="TRZ22942.1"/>
    </source>
</evidence>